<dbReference type="AlphaFoldDB" id="A0A1H2FQ91"/>
<evidence type="ECO:0000259" key="3">
    <source>
        <dbReference type="Pfam" id="PF01170"/>
    </source>
</evidence>
<evidence type="ECO:0000313" key="6">
    <source>
        <dbReference type="Proteomes" id="UP000199608"/>
    </source>
</evidence>
<organism evidence="5 6">
    <name type="scientific">Desulfobacula phenolica</name>
    <dbReference type="NCBI Taxonomy" id="90732"/>
    <lineage>
        <taxon>Bacteria</taxon>
        <taxon>Pseudomonadati</taxon>
        <taxon>Thermodesulfobacteriota</taxon>
        <taxon>Desulfobacteria</taxon>
        <taxon>Desulfobacterales</taxon>
        <taxon>Desulfobacteraceae</taxon>
        <taxon>Desulfobacula</taxon>
    </lineage>
</organism>
<protein>
    <submittedName>
        <fullName evidence="5">Putative N6-adenine-specific DNA methylase</fullName>
    </submittedName>
</protein>
<dbReference type="Gene3D" id="3.40.50.150">
    <property type="entry name" value="Vaccinia Virus protein VP39"/>
    <property type="match status" value="1"/>
</dbReference>
<reference evidence="6" key="1">
    <citation type="submission" date="2016-10" db="EMBL/GenBank/DDBJ databases">
        <authorList>
            <person name="Varghese N."/>
            <person name="Submissions S."/>
        </authorList>
    </citation>
    <scope>NUCLEOTIDE SEQUENCE [LARGE SCALE GENOMIC DNA]</scope>
    <source>
        <strain evidence="6">DSM 3384</strain>
    </source>
</reference>
<dbReference type="InterPro" id="IPR053943">
    <property type="entry name" value="RlmKL-like_Mtase_CS"/>
</dbReference>
<dbReference type="SUPFAM" id="SSF53335">
    <property type="entry name" value="S-adenosyl-L-methionine-dependent methyltransferases"/>
    <property type="match status" value="1"/>
</dbReference>
<dbReference type="PANTHER" id="PTHR47313:SF1">
    <property type="entry name" value="RIBOSOMAL RNA LARGE SUBUNIT METHYLTRANSFERASE K_L"/>
    <property type="match status" value="1"/>
</dbReference>
<gene>
    <name evidence="5" type="ORF">SAMN04487931_104282</name>
</gene>
<evidence type="ECO:0000313" key="5">
    <source>
        <dbReference type="EMBL" id="SDU09520.1"/>
    </source>
</evidence>
<evidence type="ECO:0000256" key="1">
    <source>
        <dbReference type="ARBA" id="ARBA00022603"/>
    </source>
</evidence>
<proteinExistence type="predicted"/>
<dbReference type="PANTHER" id="PTHR47313">
    <property type="entry name" value="RIBOSOMAL RNA LARGE SUBUNIT METHYLTRANSFERASE K/L"/>
    <property type="match status" value="1"/>
</dbReference>
<name>A0A1H2FQ91_9BACT</name>
<keyword evidence="6" id="KW-1185">Reference proteome</keyword>
<keyword evidence="1 5" id="KW-0489">Methyltransferase</keyword>
<dbReference type="InterPro" id="IPR029063">
    <property type="entry name" value="SAM-dependent_MTases_sf"/>
</dbReference>
<accession>A0A1H2FQ91</accession>
<feature type="domain" description="Ribosomal RNA large subunit methyltransferase K/L-like methyltransferase" evidence="3">
    <location>
        <begin position="149"/>
        <end position="326"/>
    </location>
</feature>
<dbReference type="Pfam" id="PF02926">
    <property type="entry name" value="THUMP"/>
    <property type="match status" value="1"/>
</dbReference>
<dbReference type="EMBL" id="FNLL01000004">
    <property type="protein sequence ID" value="SDU09520.1"/>
    <property type="molecule type" value="Genomic_DNA"/>
</dbReference>
<dbReference type="InterPro" id="IPR000241">
    <property type="entry name" value="RlmKL-like_Mtase"/>
</dbReference>
<dbReference type="Gene3D" id="3.30.2130.30">
    <property type="match status" value="1"/>
</dbReference>
<dbReference type="CDD" id="cd11715">
    <property type="entry name" value="THUMP_AdoMetMT"/>
    <property type="match status" value="1"/>
</dbReference>
<sequence length="362" mass="40532">MQGQTSNLSSFPEDNISVIQGGIEFIGKLNSCVLLNLNLRSPSKILMRISSFKADSFKKLEKKINAIDWILYLPKNCHLKFNVTARKSRLYHSDAIAQRCEKIILDQIRSGSGFDGIPGKISTQTIYVRVEDDNFTVSLDSTGELLFKRGLKQKVTQAPLRENLAFAMLFWAGFSKEDILIDPMCGSGTFSLEAAMIQSSIPPGFFRSFAFENWPGFSPKAYSHTKKQAQKNFTHCSAKQIFASDIDEMALTAMEQNVSHSRLNHVIDVSKTDFFTLLPSMISPEKKGVIMLNPPYGKRLGEKSDTRSFYREIGKKLTADFKGWRFGIILPSGEYKSSLGLKLELKPIYHGGLDIFAGIGII</sequence>
<evidence type="ECO:0000259" key="4">
    <source>
        <dbReference type="Pfam" id="PF02926"/>
    </source>
</evidence>
<keyword evidence="2" id="KW-0808">Transferase</keyword>
<dbReference type="Proteomes" id="UP000199608">
    <property type="component" value="Unassembled WGS sequence"/>
</dbReference>
<evidence type="ECO:0000256" key="2">
    <source>
        <dbReference type="ARBA" id="ARBA00022679"/>
    </source>
</evidence>
<dbReference type="GO" id="GO:0070043">
    <property type="term" value="F:rRNA (guanine-N7-)-methyltransferase activity"/>
    <property type="evidence" value="ECO:0007669"/>
    <property type="project" value="TreeGrafter"/>
</dbReference>
<dbReference type="Pfam" id="PF01170">
    <property type="entry name" value="UPF0020"/>
    <property type="match status" value="1"/>
</dbReference>
<dbReference type="GO" id="GO:0003723">
    <property type="term" value="F:RNA binding"/>
    <property type="evidence" value="ECO:0007669"/>
    <property type="project" value="InterPro"/>
</dbReference>
<dbReference type="PROSITE" id="PS01261">
    <property type="entry name" value="UPF0020"/>
    <property type="match status" value="1"/>
</dbReference>
<dbReference type="GO" id="GO:0008990">
    <property type="term" value="F:rRNA (guanine-N2-)-methyltransferase activity"/>
    <property type="evidence" value="ECO:0007669"/>
    <property type="project" value="TreeGrafter"/>
</dbReference>
<dbReference type="InterPro" id="IPR004114">
    <property type="entry name" value="THUMP_dom"/>
</dbReference>
<feature type="domain" description="THUMP" evidence="4">
    <location>
        <begin position="55"/>
        <end position="140"/>
    </location>
</feature>